<organism evidence="1 2">
    <name type="scientific">Aestuariibaculum marinum</name>
    <dbReference type="NCBI Taxonomy" id="2683592"/>
    <lineage>
        <taxon>Bacteria</taxon>
        <taxon>Pseudomonadati</taxon>
        <taxon>Bacteroidota</taxon>
        <taxon>Flavobacteriia</taxon>
        <taxon>Flavobacteriales</taxon>
        <taxon>Flavobacteriaceae</taxon>
    </lineage>
</organism>
<dbReference type="EMBL" id="JACVXD010000010">
    <property type="protein sequence ID" value="MBD0825140.1"/>
    <property type="molecule type" value="Genomic_DNA"/>
</dbReference>
<evidence type="ECO:0008006" key="3">
    <source>
        <dbReference type="Google" id="ProtNLM"/>
    </source>
</evidence>
<keyword evidence="2" id="KW-1185">Reference proteome</keyword>
<evidence type="ECO:0000313" key="1">
    <source>
        <dbReference type="EMBL" id="MBD0825140.1"/>
    </source>
</evidence>
<dbReference type="PROSITE" id="PS51257">
    <property type="entry name" value="PROKAR_LIPOPROTEIN"/>
    <property type="match status" value="1"/>
</dbReference>
<dbReference type="AlphaFoldDB" id="A0A8J6PWY7"/>
<name>A0A8J6PWY7_9FLAO</name>
<reference evidence="1 2" key="1">
    <citation type="journal article" date="2018" name="J. Microbiol.">
        <title>Aestuariibaculum marinum sp. nov., a marine bacterium isolated from seawater in South Korea.</title>
        <authorList>
            <person name="Choi J."/>
            <person name="Lee D."/>
            <person name="Jang J.H."/>
            <person name="Cha S."/>
            <person name="Seo T."/>
        </authorList>
    </citation>
    <scope>NUCLEOTIDE SEQUENCE [LARGE SCALE GENOMIC DNA]</scope>
    <source>
        <strain evidence="1 2">IP7</strain>
    </source>
</reference>
<proteinExistence type="predicted"/>
<comment type="caution">
    <text evidence="1">The sequence shown here is derived from an EMBL/GenBank/DDBJ whole genome shotgun (WGS) entry which is preliminary data.</text>
</comment>
<dbReference type="Proteomes" id="UP000621516">
    <property type="component" value="Unassembled WGS sequence"/>
</dbReference>
<dbReference type="RefSeq" id="WP_188224429.1">
    <property type="nucleotide sequence ID" value="NZ_JACVXD010000010.1"/>
</dbReference>
<protein>
    <recommendedName>
        <fullName evidence="3">Lipocalin-like domain-containing protein</fullName>
    </recommendedName>
</protein>
<sequence length="141" mass="16051">MTLRILLFPVLLLLVGCDTKSDDPITADESLLIGTWKHTQSYISSGGPQYWVDQENGKVFEFFETGIFSSDMFAECSIGDFSIEEHQLILKYNCPNFTSETENDDGFITYTLEFYSNYFILIPTSGPVCIEGCSFKYEKQN</sequence>
<evidence type="ECO:0000313" key="2">
    <source>
        <dbReference type="Proteomes" id="UP000621516"/>
    </source>
</evidence>
<accession>A0A8J6PWY7</accession>
<gene>
    <name evidence="1" type="ORF">ICJ85_14050</name>
</gene>